<dbReference type="InterPro" id="IPR016040">
    <property type="entry name" value="NAD(P)-bd_dom"/>
</dbReference>
<dbReference type="EMBL" id="JJMP01000008">
    <property type="protein sequence ID" value="RYC50851.1"/>
    <property type="molecule type" value="Genomic_DNA"/>
</dbReference>
<feature type="domain" description="NAD(P)-binding" evidence="1">
    <location>
        <begin position="11"/>
        <end position="178"/>
    </location>
</feature>
<dbReference type="Proteomes" id="UP000290261">
    <property type="component" value="Unassembled WGS sequence"/>
</dbReference>
<dbReference type="CDD" id="cd05266">
    <property type="entry name" value="SDR_a4"/>
    <property type="match status" value="1"/>
</dbReference>
<dbReference type="RefSeq" id="WP_129655219.1">
    <property type="nucleotide sequence ID" value="NZ_ML142912.1"/>
</dbReference>
<accession>A0A444VJB8</accession>
<evidence type="ECO:0000313" key="2">
    <source>
        <dbReference type="EMBL" id="RYC50851.1"/>
    </source>
</evidence>
<dbReference type="InterPro" id="IPR051783">
    <property type="entry name" value="NAD(P)-dependent_oxidoreduct"/>
</dbReference>
<dbReference type="GO" id="GO:0005737">
    <property type="term" value="C:cytoplasm"/>
    <property type="evidence" value="ECO:0007669"/>
    <property type="project" value="TreeGrafter"/>
</dbReference>
<comment type="caution">
    <text evidence="2">The sequence shown here is derived from an EMBL/GenBank/DDBJ whole genome shotgun (WGS) entry which is preliminary data.</text>
</comment>
<dbReference type="PANTHER" id="PTHR48079:SF6">
    <property type="entry name" value="NAD(P)-BINDING DOMAIN-CONTAINING PROTEIN-RELATED"/>
    <property type="match status" value="1"/>
</dbReference>
<reference evidence="2 3" key="1">
    <citation type="submission" date="2014-04" db="EMBL/GenBank/DDBJ databases">
        <title>Whole genome of Muricauda olearia.</title>
        <authorList>
            <person name="Zhang X.-H."/>
            <person name="Tang K."/>
        </authorList>
    </citation>
    <scope>NUCLEOTIDE SEQUENCE [LARGE SCALE GENOMIC DNA]</scope>
    <source>
        <strain evidence="2 3">Th120</strain>
    </source>
</reference>
<evidence type="ECO:0000259" key="1">
    <source>
        <dbReference type="Pfam" id="PF13460"/>
    </source>
</evidence>
<name>A0A444VJB8_9FLAO</name>
<gene>
    <name evidence="2" type="ORF">DN53_17200</name>
</gene>
<proteinExistence type="predicted"/>
<sequence>MTDNIGVLGCGWLGFPLAKRLVKNSHIVHGSTTSKEKLPQLYKEGIRPFLITLSETELQGDVAGFLRDIDILIINVPPRLRGKNAESFVEKMKLVHTEIKKSGVSKLIFISSTSVYGSIEGEVTEQTPPQPNTESGKQLLVCEQRFMGDPNLQTTVIRFGGLIGPDRHPVTMLSSKQDLSNGHDPVNLIHLEDCIHMITTIIQNQYWGEIFNGVYPLHPKKMDYYADEAKKRGITPPNYLDNPSEQEGKVVLSTNFLNKSHRFTTSILT</sequence>
<dbReference type="Gene3D" id="3.40.50.720">
    <property type="entry name" value="NAD(P)-binding Rossmann-like Domain"/>
    <property type="match status" value="1"/>
</dbReference>
<dbReference type="GO" id="GO:0004029">
    <property type="term" value="F:aldehyde dehydrogenase (NAD+) activity"/>
    <property type="evidence" value="ECO:0007669"/>
    <property type="project" value="TreeGrafter"/>
</dbReference>
<dbReference type="PANTHER" id="PTHR48079">
    <property type="entry name" value="PROTEIN YEEZ"/>
    <property type="match status" value="1"/>
</dbReference>
<keyword evidence="3" id="KW-1185">Reference proteome</keyword>
<dbReference type="AlphaFoldDB" id="A0A444VJB8"/>
<organism evidence="2 3">
    <name type="scientific">Flagellimonas olearia</name>
    <dbReference type="NCBI Taxonomy" id="552546"/>
    <lineage>
        <taxon>Bacteria</taxon>
        <taxon>Pseudomonadati</taxon>
        <taxon>Bacteroidota</taxon>
        <taxon>Flavobacteriia</taxon>
        <taxon>Flavobacteriales</taxon>
        <taxon>Flavobacteriaceae</taxon>
        <taxon>Flagellimonas</taxon>
    </lineage>
</organism>
<protein>
    <submittedName>
        <fullName evidence="2">Epimerase</fullName>
    </submittedName>
</protein>
<evidence type="ECO:0000313" key="3">
    <source>
        <dbReference type="Proteomes" id="UP000290261"/>
    </source>
</evidence>
<dbReference type="InterPro" id="IPR036291">
    <property type="entry name" value="NAD(P)-bd_dom_sf"/>
</dbReference>
<dbReference type="SUPFAM" id="SSF51735">
    <property type="entry name" value="NAD(P)-binding Rossmann-fold domains"/>
    <property type="match status" value="1"/>
</dbReference>
<dbReference type="Pfam" id="PF13460">
    <property type="entry name" value="NAD_binding_10"/>
    <property type="match status" value="1"/>
</dbReference>